<protein>
    <recommendedName>
        <fullName evidence="1">Aminotransferase class I/classII large domain-containing protein</fullName>
    </recommendedName>
</protein>
<proteinExistence type="predicted"/>
<dbReference type="SUPFAM" id="SSF53383">
    <property type="entry name" value="PLP-dependent transferases"/>
    <property type="match status" value="1"/>
</dbReference>
<evidence type="ECO:0000313" key="2">
    <source>
        <dbReference type="EMBL" id="KWK81156.1"/>
    </source>
</evidence>
<comment type="caution">
    <text evidence="2">The sequence shown here is derived from an EMBL/GenBank/DDBJ whole genome shotgun (WGS) entry which is preliminary data.</text>
</comment>
<dbReference type="Proteomes" id="UP000065504">
    <property type="component" value="Unassembled WGS sequence"/>
</dbReference>
<dbReference type="InterPro" id="IPR015421">
    <property type="entry name" value="PyrdxlP-dep_Trfase_major"/>
</dbReference>
<accession>A0A108CUK6</accession>
<dbReference type="InterPro" id="IPR004839">
    <property type="entry name" value="Aminotransferase_I/II_large"/>
</dbReference>
<dbReference type="Pfam" id="PF00155">
    <property type="entry name" value="Aminotran_1_2"/>
    <property type="match status" value="1"/>
</dbReference>
<dbReference type="AlphaFoldDB" id="A0A108CUK6"/>
<reference evidence="2 3" key="1">
    <citation type="submission" date="2015-11" db="EMBL/GenBank/DDBJ databases">
        <title>Expanding the genomic diversity of Burkholderia species for the development of highly accurate diagnostics.</title>
        <authorList>
            <person name="Sahl J."/>
            <person name="Keim P."/>
            <person name="Wagner D."/>
        </authorList>
    </citation>
    <scope>NUCLEOTIDE SEQUENCE [LARGE SCALE GENOMIC DNA]</scope>
    <source>
        <strain evidence="2 3">MSMB782WGS</strain>
    </source>
</reference>
<name>A0A108CUK6_9BURK</name>
<dbReference type="Gene3D" id="3.40.640.10">
    <property type="entry name" value="Type I PLP-dependent aspartate aminotransferase-like (Major domain)"/>
    <property type="match status" value="1"/>
</dbReference>
<dbReference type="InterPro" id="IPR015424">
    <property type="entry name" value="PyrdxlP-dep_Trfase"/>
</dbReference>
<dbReference type="InterPro" id="IPR015422">
    <property type="entry name" value="PyrdxlP-dep_Trfase_small"/>
</dbReference>
<sequence>MKHQVIPLHRRRSSAFTGRQQFVQHEYSQSLTEQEVLGFQRFADLSSGHAYHELPGALATLPDEIAHVWREAAEQTPKDWEQRFIAAFCAMSGVHSIAQLPFCRPCPTASNSIELVAAMLRQRRLPTALVEPTFDNLALLLHRREVALHPIDERLIFDDTTIDQLEQYLVSSEAGALFIVSPSNPTGRCLTPTHFSAIAELCVRYGIVLVIDSSFRMYNRDIFDDVALLLRSGVSFIAFEDTGKSFPTLDTKASLIYASPDLANELDTLYNEVYLCTSGITLLLLSRAFERTQQVGIDSVLWSLVDQRRMLLRAAFAGSGLYTAPESLHSVIGLEWLTTGSDGLTDIDVCGRLGAMGVAALTGRQFFWASQDQPASQRRIRLSMMKPTRRFNAALRILEQATFHRKAG</sequence>
<feature type="domain" description="Aminotransferase class I/classII large" evidence="1">
    <location>
        <begin position="160"/>
        <end position="316"/>
    </location>
</feature>
<evidence type="ECO:0000313" key="3">
    <source>
        <dbReference type="Proteomes" id="UP000065504"/>
    </source>
</evidence>
<dbReference type="GO" id="GO:0030170">
    <property type="term" value="F:pyridoxal phosphate binding"/>
    <property type="evidence" value="ECO:0007669"/>
    <property type="project" value="InterPro"/>
</dbReference>
<dbReference type="Gene3D" id="3.90.1150.10">
    <property type="entry name" value="Aspartate Aminotransferase, domain 1"/>
    <property type="match status" value="1"/>
</dbReference>
<dbReference type="RefSeq" id="WP_060232930.1">
    <property type="nucleotide sequence ID" value="NZ_LPLU01000040.1"/>
</dbReference>
<dbReference type="EMBL" id="LPLU01000040">
    <property type="protein sequence ID" value="KWK81156.1"/>
    <property type="molecule type" value="Genomic_DNA"/>
</dbReference>
<organism evidence="2 3">
    <name type="scientific">Burkholderia ubonensis</name>
    <dbReference type="NCBI Taxonomy" id="101571"/>
    <lineage>
        <taxon>Bacteria</taxon>
        <taxon>Pseudomonadati</taxon>
        <taxon>Pseudomonadota</taxon>
        <taxon>Betaproteobacteria</taxon>
        <taxon>Burkholderiales</taxon>
        <taxon>Burkholderiaceae</taxon>
        <taxon>Burkholderia</taxon>
        <taxon>Burkholderia cepacia complex</taxon>
    </lineage>
</organism>
<gene>
    <name evidence="2" type="ORF">WM16_04260</name>
</gene>
<evidence type="ECO:0000259" key="1">
    <source>
        <dbReference type="Pfam" id="PF00155"/>
    </source>
</evidence>